<evidence type="ECO:0000313" key="2">
    <source>
        <dbReference type="Proteomes" id="UP000182740"/>
    </source>
</evidence>
<dbReference type="Gene3D" id="3.90.226.10">
    <property type="entry name" value="2-enoyl-CoA Hydratase, Chain A, domain 1"/>
    <property type="match status" value="1"/>
</dbReference>
<dbReference type="RefSeq" id="WP_072479811.1">
    <property type="nucleotide sequence ID" value="NZ_FPJG01000006.1"/>
</dbReference>
<reference evidence="2" key="1">
    <citation type="submission" date="2016-11" db="EMBL/GenBank/DDBJ databases">
        <authorList>
            <person name="Varghese N."/>
            <person name="Submissions S."/>
        </authorList>
    </citation>
    <scope>NUCLEOTIDE SEQUENCE [LARGE SCALE GENOMIC DNA]</scope>
    <source>
        <strain evidence="2">DSM 44671</strain>
    </source>
</reference>
<organism evidence="1 2">
    <name type="scientific">Amycolatopsis australiensis</name>
    <dbReference type="NCBI Taxonomy" id="546364"/>
    <lineage>
        <taxon>Bacteria</taxon>
        <taxon>Bacillati</taxon>
        <taxon>Actinomycetota</taxon>
        <taxon>Actinomycetes</taxon>
        <taxon>Pseudonocardiales</taxon>
        <taxon>Pseudonocardiaceae</taxon>
        <taxon>Amycolatopsis</taxon>
    </lineage>
</organism>
<dbReference type="CDD" id="cd06558">
    <property type="entry name" value="crotonase-like"/>
    <property type="match status" value="1"/>
</dbReference>
<gene>
    <name evidence="1" type="ORF">SAMN04489730_6490</name>
</gene>
<dbReference type="AlphaFoldDB" id="A0A1K1SR96"/>
<dbReference type="GO" id="GO:0006635">
    <property type="term" value="P:fatty acid beta-oxidation"/>
    <property type="evidence" value="ECO:0007669"/>
    <property type="project" value="TreeGrafter"/>
</dbReference>
<dbReference type="STRING" id="546364.SAMN04489730_6490"/>
<dbReference type="PANTHER" id="PTHR11941:SF54">
    <property type="entry name" value="ENOYL-COA HYDRATASE, MITOCHONDRIAL"/>
    <property type="match status" value="1"/>
</dbReference>
<dbReference type="InterPro" id="IPR001753">
    <property type="entry name" value="Enoyl-CoA_hydra/iso"/>
</dbReference>
<accession>A0A1K1SR96</accession>
<dbReference type="SUPFAM" id="SSF52096">
    <property type="entry name" value="ClpP/crotonase"/>
    <property type="match status" value="1"/>
</dbReference>
<dbReference type="Proteomes" id="UP000182740">
    <property type="component" value="Unassembled WGS sequence"/>
</dbReference>
<sequence length="213" mass="22324">MTEQLRLDVVDRVARLTIDRPGKRNAMSGAMWAALLRHVRWVETTPGITAVVLRGAGGSFSAGGDLAELGEPDPALVRRYRELAEEAVVALMDLAAPKFAEIDGPCFGAGCSLALACDVRVCAPAARFGVPALRNGLTYEPVFVRRLVRIVGPGPAGLLLYGGERWTGHEAAARGLADKCVDDTASAVERLLAGLRGADAAAVASMTSSLRAS</sequence>
<dbReference type="EMBL" id="FPJG01000006">
    <property type="protein sequence ID" value="SFW86740.1"/>
    <property type="molecule type" value="Genomic_DNA"/>
</dbReference>
<proteinExistence type="predicted"/>
<dbReference type="InterPro" id="IPR029045">
    <property type="entry name" value="ClpP/crotonase-like_dom_sf"/>
</dbReference>
<name>A0A1K1SR96_9PSEU</name>
<dbReference type="GO" id="GO:0003824">
    <property type="term" value="F:catalytic activity"/>
    <property type="evidence" value="ECO:0007669"/>
    <property type="project" value="UniProtKB-ARBA"/>
</dbReference>
<protein>
    <submittedName>
        <fullName evidence="1">Enoyl-CoA hydratase/carnithine racemase</fullName>
    </submittedName>
</protein>
<dbReference type="PANTHER" id="PTHR11941">
    <property type="entry name" value="ENOYL-COA HYDRATASE-RELATED"/>
    <property type="match status" value="1"/>
</dbReference>
<keyword evidence="2" id="KW-1185">Reference proteome</keyword>
<evidence type="ECO:0000313" key="1">
    <source>
        <dbReference type="EMBL" id="SFW86740.1"/>
    </source>
</evidence>
<dbReference type="Pfam" id="PF00378">
    <property type="entry name" value="ECH_1"/>
    <property type="match status" value="1"/>
</dbReference>